<evidence type="ECO:0000313" key="1">
    <source>
        <dbReference type="Proteomes" id="UP000887579"/>
    </source>
</evidence>
<organism evidence="1 2">
    <name type="scientific">Panagrolaimus sp. ES5</name>
    <dbReference type="NCBI Taxonomy" id="591445"/>
    <lineage>
        <taxon>Eukaryota</taxon>
        <taxon>Metazoa</taxon>
        <taxon>Ecdysozoa</taxon>
        <taxon>Nematoda</taxon>
        <taxon>Chromadorea</taxon>
        <taxon>Rhabditida</taxon>
        <taxon>Tylenchina</taxon>
        <taxon>Panagrolaimomorpha</taxon>
        <taxon>Panagrolaimoidea</taxon>
        <taxon>Panagrolaimidae</taxon>
        <taxon>Panagrolaimus</taxon>
    </lineage>
</organism>
<proteinExistence type="predicted"/>
<dbReference type="Proteomes" id="UP000887579">
    <property type="component" value="Unplaced"/>
</dbReference>
<evidence type="ECO:0000313" key="2">
    <source>
        <dbReference type="WBParaSite" id="ES5_v2.g18802.t1"/>
    </source>
</evidence>
<dbReference type="WBParaSite" id="ES5_v2.g18802.t1">
    <property type="protein sequence ID" value="ES5_v2.g18802.t1"/>
    <property type="gene ID" value="ES5_v2.g18802"/>
</dbReference>
<name>A0AC34FN50_9BILA</name>
<reference evidence="2" key="1">
    <citation type="submission" date="2022-11" db="UniProtKB">
        <authorList>
            <consortium name="WormBaseParasite"/>
        </authorList>
    </citation>
    <scope>IDENTIFICATION</scope>
</reference>
<protein>
    <submittedName>
        <fullName evidence="2">F-box domain-containing protein</fullName>
    </submittedName>
</protein>
<sequence length="288" mass="33829">MKCWRTFSQKINNLFFVTPIDLSATEIDVIKEILLQLPKNQIIKCRQVCQRWKKIIDERSFWLDKEKRDGETYLRDLINSGNELFIKDYAFLSIKKPFNKNLLSPVNLNGYSDVQRHADPRWNFIGLGWRYASPPSFLDGHFHPDFQDLFSECQEVNTVYCEKYFHLNLLDHGISPEIVDTFRPPIIFSEYVAHEAETECTYFCQIFLWDGVDRSKELYYESKEIHFGVEQLQKWEKLELVLKSYPPGVRAVYVYIQSSIEIGIFGCKIAGSNLEVKMEESPPPVSKE</sequence>
<accession>A0AC34FN50</accession>